<dbReference type="Proteomes" id="UP000014174">
    <property type="component" value="Unassembled WGS sequence"/>
</dbReference>
<organism evidence="2 3">
    <name type="scientific">Arcticibacter svalbardensis MN12-7</name>
    <dbReference type="NCBI Taxonomy" id="1150600"/>
    <lineage>
        <taxon>Bacteria</taxon>
        <taxon>Pseudomonadati</taxon>
        <taxon>Bacteroidota</taxon>
        <taxon>Sphingobacteriia</taxon>
        <taxon>Sphingobacteriales</taxon>
        <taxon>Sphingobacteriaceae</taxon>
        <taxon>Arcticibacter</taxon>
    </lineage>
</organism>
<feature type="domain" description="Glycosyltransferase 2-like" evidence="1">
    <location>
        <begin position="6"/>
        <end position="178"/>
    </location>
</feature>
<dbReference type="AlphaFoldDB" id="R9GQG9"/>
<dbReference type="Gene3D" id="3.90.550.10">
    <property type="entry name" value="Spore Coat Polysaccharide Biosynthesis Protein SpsA, Chain A"/>
    <property type="match status" value="1"/>
</dbReference>
<dbReference type="InterPro" id="IPR029044">
    <property type="entry name" value="Nucleotide-diphossugar_trans"/>
</dbReference>
<evidence type="ECO:0000259" key="1">
    <source>
        <dbReference type="Pfam" id="PF00535"/>
    </source>
</evidence>
<name>R9GQG9_9SPHI</name>
<dbReference type="PANTHER" id="PTHR43685">
    <property type="entry name" value="GLYCOSYLTRANSFERASE"/>
    <property type="match status" value="1"/>
</dbReference>
<dbReference type="PANTHER" id="PTHR43685:SF2">
    <property type="entry name" value="GLYCOSYLTRANSFERASE 2-LIKE DOMAIN-CONTAINING PROTEIN"/>
    <property type="match status" value="1"/>
</dbReference>
<evidence type="ECO:0000313" key="3">
    <source>
        <dbReference type="Proteomes" id="UP000014174"/>
    </source>
</evidence>
<sequence>MNKLFVELLRKNTDGEIELIVIDNNSTDGSREFFKEHADKLILNDKNYSYSYCQNQGIQVAKYDYLAFFNNDMLLSKSWDAHSLELMRQKPFDIISFASDFWEQDKLKKQKQRQWKRIKYPFIALFGRGYNALKIMAFLMYGDWDDFCKKRFEKFGYTTIEGFSGSSIFMRRSVLDKVGIWDNRIHDADFDIYMRVKARNLEVGDIEPLQIAIGIFFHHYSRLTLRSKHEPFADASKLITLKEKWGQRGTLLLKDIGYSL</sequence>
<dbReference type="PATRIC" id="fig|1150600.3.peg.2778"/>
<gene>
    <name evidence="2" type="ORF">ADIARSV_2805</name>
</gene>
<comment type="caution">
    <text evidence="2">The sequence shown here is derived from an EMBL/GenBank/DDBJ whole genome shotgun (WGS) entry which is preliminary data.</text>
</comment>
<dbReference type="EMBL" id="AQPN01000100">
    <property type="protein sequence ID" value="EOR93971.1"/>
    <property type="molecule type" value="Genomic_DNA"/>
</dbReference>
<evidence type="ECO:0000313" key="2">
    <source>
        <dbReference type="EMBL" id="EOR93971.1"/>
    </source>
</evidence>
<reference evidence="2 3" key="1">
    <citation type="journal article" date="2013" name="Genome Announc.">
        <title>Draft Genome Sequence of Arcticibacter svalbardensis Strain MN12-7T, a Member of the Family Sphingobacteriaceae Isolated from an Arctic Soil Sample.</title>
        <authorList>
            <person name="Shivaji S."/>
            <person name="Ara S."/>
            <person name="Prasad S."/>
            <person name="Manasa B.P."/>
            <person name="Begum Z."/>
            <person name="Singh A."/>
            <person name="Kumar Pinnaka A."/>
        </authorList>
    </citation>
    <scope>NUCLEOTIDE SEQUENCE [LARGE SCALE GENOMIC DNA]</scope>
    <source>
        <strain evidence="2 3">MN12-7</strain>
    </source>
</reference>
<dbReference type="SUPFAM" id="SSF53448">
    <property type="entry name" value="Nucleotide-diphospho-sugar transferases"/>
    <property type="match status" value="1"/>
</dbReference>
<dbReference type="Pfam" id="PF00535">
    <property type="entry name" value="Glycos_transf_2"/>
    <property type="match status" value="1"/>
</dbReference>
<accession>R9GQG9</accession>
<dbReference type="eggNOG" id="COG1216">
    <property type="taxonomic scope" value="Bacteria"/>
</dbReference>
<protein>
    <recommendedName>
        <fullName evidence="1">Glycosyltransferase 2-like domain-containing protein</fullName>
    </recommendedName>
</protein>
<dbReference type="InterPro" id="IPR050834">
    <property type="entry name" value="Glycosyltransf_2"/>
</dbReference>
<dbReference type="InterPro" id="IPR001173">
    <property type="entry name" value="Glyco_trans_2-like"/>
</dbReference>
<dbReference type="STRING" id="1150600.ADIARSV_2805"/>
<keyword evidence="3" id="KW-1185">Reference proteome</keyword>
<proteinExistence type="predicted"/>